<accession>A0ABS4JEC0</accession>
<name>A0ABS4JEC0_9BACL</name>
<keyword evidence="1" id="KW-0732">Signal</keyword>
<feature type="signal peptide" evidence="1">
    <location>
        <begin position="1"/>
        <end position="28"/>
    </location>
</feature>
<dbReference type="InterPro" id="IPR036582">
    <property type="entry name" value="Mao_N_sf"/>
</dbReference>
<dbReference type="Proteomes" id="UP001519287">
    <property type="component" value="Unassembled WGS sequence"/>
</dbReference>
<comment type="caution">
    <text evidence="3">The sequence shown here is derived from an EMBL/GenBank/DDBJ whole genome shotgun (WGS) entry which is preliminary data.</text>
</comment>
<evidence type="ECO:0000313" key="3">
    <source>
        <dbReference type="EMBL" id="MBP1997079.1"/>
    </source>
</evidence>
<dbReference type="SUPFAM" id="SSF49299">
    <property type="entry name" value="PKD domain"/>
    <property type="match status" value="1"/>
</dbReference>
<feature type="domain" description="Copper amine oxidase-like N-terminal" evidence="2">
    <location>
        <begin position="47"/>
        <end position="153"/>
    </location>
</feature>
<evidence type="ECO:0000256" key="1">
    <source>
        <dbReference type="SAM" id="SignalP"/>
    </source>
</evidence>
<reference evidence="3 4" key="1">
    <citation type="submission" date="2021-03" db="EMBL/GenBank/DDBJ databases">
        <title>Genomic Encyclopedia of Type Strains, Phase IV (KMG-IV): sequencing the most valuable type-strain genomes for metagenomic binning, comparative biology and taxonomic classification.</title>
        <authorList>
            <person name="Goeker M."/>
        </authorList>
    </citation>
    <scope>NUCLEOTIDE SEQUENCE [LARGE SCALE GENOMIC DNA]</scope>
    <source>
        <strain evidence="3 4">DSM 26048</strain>
    </source>
</reference>
<keyword evidence="4" id="KW-1185">Reference proteome</keyword>
<dbReference type="Gene3D" id="2.60.40.10">
    <property type="entry name" value="Immunoglobulins"/>
    <property type="match status" value="1"/>
</dbReference>
<organism evidence="3 4">
    <name type="scientific">Paenibacillus eucommiae</name>
    <dbReference type="NCBI Taxonomy" id="1355755"/>
    <lineage>
        <taxon>Bacteria</taxon>
        <taxon>Bacillati</taxon>
        <taxon>Bacillota</taxon>
        <taxon>Bacilli</taxon>
        <taxon>Bacillales</taxon>
        <taxon>Paenibacillaceae</taxon>
        <taxon>Paenibacillus</taxon>
    </lineage>
</organism>
<dbReference type="InterPro" id="IPR035986">
    <property type="entry name" value="PKD_dom_sf"/>
</dbReference>
<gene>
    <name evidence="3" type="ORF">J2Z66_008757</name>
</gene>
<dbReference type="RefSeq" id="WP_209980063.1">
    <property type="nucleotide sequence ID" value="NZ_JAGGLB010000069.1"/>
</dbReference>
<dbReference type="Gene3D" id="3.30.457.10">
    <property type="entry name" value="Copper amine oxidase-like, N-terminal domain"/>
    <property type="match status" value="2"/>
</dbReference>
<protein>
    <submittedName>
        <fullName evidence="3">PKD repeat protein</fullName>
    </submittedName>
</protein>
<feature type="chain" id="PRO_5045406371" evidence="1">
    <location>
        <begin position="29"/>
        <end position="584"/>
    </location>
</feature>
<dbReference type="Pfam" id="PF07833">
    <property type="entry name" value="Cu_amine_oxidN1"/>
    <property type="match status" value="1"/>
</dbReference>
<evidence type="ECO:0000259" key="2">
    <source>
        <dbReference type="Pfam" id="PF07833"/>
    </source>
</evidence>
<proteinExistence type="predicted"/>
<dbReference type="InterPro" id="IPR012854">
    <property type="entry name" value="Cu_amine_oxidase-like_N"/>
</dbReference>
<sequence>MKKAKHKIALFLFTIFLMSSLTAASVQAATASSMYVLLYLDQTTAFVGKEQIQLDTPPKSINGKLYVPTKFLGDALGFPVVWDSATSTVVMKPPGYTILLDTGKKKVYVNGQETPFDSVATIVNGSLLVKVTWITDYLGASYTYNTELKRVEILYTKPAASSAPSYAPPVAKFMTGKSVYKLGEPITYVNTSYDPNKKALNKNEWTGNKEAFFTPGTYPVTLQVTNSAGLQSETYTRNITVSEEHYLTELEYPFYTTPVGGVIKSTWEYVWKHFTTIPALPVEATSSTDRTLLVSDSPEMIEEKGILYQDTINGKARFYADHLNDTDETLIFAILATNNTDKPITLTTTNKGEVYPSIYANLIGSVASVDFLMRETYNEKIVIPPNETYVYSRLPDYYPGQGTNLIYDVESSGELQISFIANDTLTKDTLSTLKPLFSDLHVRGTFPVSTVDWKVDGSGITKPSKLVIGNGTTDPFVKGYDALKQKESLNFGNWGVDYNIHMENPPRMAVMVIGKGGYFKGPFRINDEMIQVPKSGLLTAFEDIQVLAKTTGKEKSLDIVFTPPAGSNFPVDLIFYPLDDLEAK</sequence>
<dbReference type="EMBL" id="JAGGLB010000069">
    <property type="protein sequence ID" value="MBP1997079.1"/>
    <property type="molecule type" value="Genomic_DNA"/>
</dbReference>
<dbReference type="SUPFAM" id="SSF55383">
    <property type="entry name" value="Copper amine oxidase, domain N"/>
    <property type="match status" value="2"/>
</dbReference>
<dbReference type="InterPro" id="IPR013783">
    <property type="entry name" value="Ig-like_fold"/>
</dbReference>
<evidence type="ECO:0000313" key="4">
    <source>
        <dbReference type="Proteomes" id="UP001519287"/>
    </source>
</evidence>